<reference evidence="7" key="2">
    <citation type="submission" date="2025-09" db="UniProtKB">
        <authorList>
            <consortium name="Ensembl"/>
        </authorList>
    </citation>
    <scope>IDENTIFICATION</scope>
</reference>
<name>A0A3B3C1Z7_ORYME</name>
<evidence type="ECO:0000313" key="8">
    <source>
        <dbReference type="Proteomes" id="UP000261560"/>
    </source>
</evidence>
<evidence type="ECO:0000256" key="2">
    <source>
        <dbReference type="ARBA" id="ARBA00022737"/>
    </source>
</evidence>
<reference evidence="7" key="1">
    <citation type="submission" date="2025-08" db="UniProtKB">
        <authorList>
            <consortium name="Ensembl"/>
        </authorList>
    </citation>
    <scope>IDENTIFICATION</scope>
</reference>
<dbReference type="InterPro" id="IPR026823">
    <property type="entry name" value="cEGF"/>
</dbReference>
<dbReference type="PROSITE" id="PS00010">
    <property type="entry name" value="ASX_HYDROXYL"/>
    <property type="match status" value="1"/>
</dbReference>
<keyword evidence="2" id="KW-0677">Repeat</keyword>
<keyword evidence="3" id="KW-1015">Disulfide bond</keyword>
<dbReference type="SMART" id="SM00181">
    <property type="entry name" value="EGF"/>
    <property type="match status" value="1"/>
</dbReference>
<dbReference type="Ensembl" id="ENSOMET00000032381.1">
    <property type="protein sequence ID" value="ENSOMEP00000011604.1"/>
    <property type="gene ID" value="ENSOMEG00000012925.1"/>
</dbReference>
<evidence type="ECO:0000256" key="4">
    <source>
        <dbReference type="ARBA" id="ARBA00023180"/>
    </source>
</evidence>
<comment type="caution">
    <text evidence="5">Lacks conserved residue(s) required for the propagation of feature annotation.</text>
</comment>
<sequence>MEDCPAPQRSCQELPGLCQGGNCINTFGSFQCECPAGYYLNEDTRICEGTASFYSSDHMSEQTNQNLFLLYHLTCVLCLQILMNV</sequence>
<dbReference type="Pfam" id="PF12662">
    <property type="entry name" value="cEGF"/>
    <property type="match status" value="1"/>
</dbReference>
<evidence type="ECO:0000259" key="6">
    <source>
        <dbReference type="PROSITE" id="PS50026"/>
    </source>
</evidence>
<dbReference type="CDD" id="cd00054">
    <property type="entry name" value="EGF_CA"/>
    <property type="match status" value="1"/>
</dbReference>
<dbReference type="GeneTree" id="ENSGT01050000247375"/>
<keyword evidence="1 5" id="KW-0245">EGF-like domain</keyword>
<dbReference type="GO" id="GO:0005509">
    <property type="term" value="F:calcium ion binding"/>
    <property type="evidence" value="ECO:0007669"/>
    <property type="project" value="InterPro"/>
</dbReference>
<evidence type="ECO:0000256" key="5">
    <source>
        <dbReference type="PROSITE-ProRule" id="PRU00076"/>
    </source>
</evidence>
<organism evidence="7 8">
    <name type="scientific">Oryzias melastigma</name>
    <name type="common">Marine medaka</name>
    <dbReference type="NCBI Taxonomy" id="30732"/>
    <lineage>
        <taxon>Eukaryota</taxon>
        <taxon>Metazoa</taxon>
        <taxon>Chordata</taxon>
        <taxon>Craniata</taxon>
        <taxon>Vertebrata</taxon>
        <taxon>Euteleostomi</taxon>
        <taxon>Actinopterygii</taxon>
        <taxon>Neopterygii</taxon>
        <taxon>Teleostei</taxon>
        <taxon>Neoteleostei</taxon>
        <taxon>Acanthomorphata</taxon>
        <taxon>Ovalentaria</taxon>
        <taxon>Atherinomorphae</taxon>
        <taxon>Beloniformes</taxon>
        <taxon>Adrianichthyidae</taxon>
        <taxon>Oryziinae</taxon>
        <taxon>Oryzias</taxon>
    </lineage>
</organism>
<accession>A0A3B3C1Z7</accession>
<evidence type="ECO:0000256" key="1">
    <source>
        <dbReference type="ARBA" id="ARBA00022536"/>
    </source>
</evidence>
<dbReference type="Proteomes" id="UP000261560">
    <property type="component" value="Unplaced"/>
</dbReference>
<dbReference type="AlphaFoldDB" id="A0A3B3C1Z7"/>
<dbReference type="FunFam" id="2.10.25.10:FF:000003">
    <property type="entry name" value="fibrillin-1 isoform X1"/>
    <property type="match status" value="1"/>
</dbReference>
<dbReference type="InterPro" id="IPR000152">
    <property type="entry name" value="EGF-type_Asp/Asn_hydroxyl_site"/>
</dbReference>
<proteinExistence type="predicted"/>
<protein>
    <recommendedName>
        <fullName evidence="6">EGF-like domain-containing protein</fullName>
    </recommendedName>
</protein>
<dbReference type="InterPro" id="IPR000742">
    <property type="entry name" value="EGF"/>
</dbReference>
<dbReference type="Gene3D" id="2.10.25.10">
    <property type="entry name" value="Laminin"/>
    <property type="match status" value="1"/>
</dbReference>
<dbReference type="PROSITE" id="PS01186">
    <property type="entry name" value="EGF_2"/>
    <property type="match status" value="1"/>
</dbReference>
<dbReference type="InterPro" id="IPR001881">
    <property type="entry name" value="EGF-like_Ca-bd_dom"/>
</dbReference>
<dbReference type="SUPFAM" id="SSF57196">
    <property type="entry name" value="EGF/Laminin"/>
    <property type="match status" value="1"/>
</dbReference>
<evidence type="ECO:0000256" key="3">
    <source>
        <dbReference type="ARBA" id="ARBA00023157"/>
    </source>
</evidence>
<dbReference type="PaxDb" id="30732-ENSOMEP00000011604"/>
<keyword evidence="8" id="KW-1185">Reference proteome</keyword>
<keyword evidence="4" id="KW-0325">Glycoprotein</keyword>
<dbReference type="STRING" id="30732.ENSOMEP00000011604"/>
<evidence type="ECO:0000313" key="7">
    <source>
        <dbReference type="Ensembl" id="ENSOMEP00000011604.1"/>
    </source>
</evidence>
<feature type="domain" description="EGF-like" evidence="6">
    <location>
        <begin position="7"/>
        <end position="48"/>
    </location>
</feature>
<dbReference type="SMART" id="SM00179">
    <property type="entry name" value="EGF_CA"/>
    <property type="match status" value="1"/>
</dbReference>
<dbReference type="PROSITE" id="PS50026">
    <property type="entry name" value="EGF_3"/>
    <property type="match status" value="1"/>
</dbReference>